<dbReference type="Proteomes" id="UP001254832">
    <property type="component" value="Unassembled WGS sequence"/>
</dbReference>
<reference evidence="1" key="1">
    <citation type="submission" date="2023-07" db="EMBL/GenBank/DDBJ databases">
        <title>Sorghum-associated microbial communities from plants grown in Nebraska, USA.</title>
        <authorList>
            <person name="Schachtman D."/>
        </authorList>
    </citation>
    <scope>NUCLEOTIDE SEQUENCE</scope>
    <source>
        <strain evidence="1">BE80</strain>
    </source>
</reference>
<comment type="caution">
    <text evidence="1">The sequence shown here is derived from an EMBL/GenBank/DDBJ whole genome shotgun (WGS) entry which is preliminary data.</text>
</comment>
<evidence type="ECO:0000313" key="2">
    <source>
        <dbReference type="Proteomes" id="UP001254832"/>
    </source>
</evidence>
<dbReference type="InterPro" id="IPR011051">
    <property type="entry name" value="RmlC_Cupin_sf"/>
</dbReference>
<accession>A0AAP5LLQ5</accession>
<dbReference type="AlphaFoldDB" id="A0AAP5LLQ5"/>
<dbReference type="RefSeq" id="WP_310139007.1">
    <property type="nucleotide sequence ID" value="NZ_JAVDTR010000005.1"/>
</dbReference>
<proteinExistence type="predicted"/>
<dbReference type="EMBL" id="JAVDTR010000005">
    <property type="protein sequence ID" value="MDR6723622.1"/>
    <property type="molecule type" value="Genomic_DNA"/>
</dbReference>
<dbReference type="SUPFAM" id="SSF51182">
    <property type="entry name" value="RmlC-like cupins"/>
    <property type="match status" value="1"/>
</dbReference>
<dbReference type="CDD" id="cd02208">
    <property type="entry name" value="cupin_RmlC-like"/>
    <property type="match status" value="1"/>
</dbReference>
<dbReference type="InterPro" id="IPR014710">
    <property type="entry name" value="RmlC-like_jellyroll"/>
</dbReference>
<evidence type="ECO:0008006" key="3">
    <source>
        <dbReference type="Google" id="ProtNLM"/>
    </source>
</evidence>
<gene>
    <name evidence="1" type="ORF">J2W91_002084</name>
</gene>
<organism evidence="1 2">
    <name type="scientific">Paenibacillus amylolyticus</name>
    <dbReference type="NCBI Taxonomy" id="1451"/>
    <lineage>
        <taxon>Bacteria</taxon>
        <taxon>Bacillati</taxon>
        <taxon>Bacillota</taxon>
        <taxon>Bacilli</taxon>
        <taxon>Bacillales</taxon>
        <taxon>Paenibacillaceae</taxon>
        <taxon>Paenibacillus</taxon>
    </lineage>
</organism>
<protein>
    <recommendedName>
        <fullName evidence="3">Cupin domain-containing protein</fullName>
    </recommendedName>
</protein>
<dbReference type="Gene3D" id="2.60.120.10">
    <property type="entry name" value="Jelly Rolls"/>
    <property type="match status" value="1"/>
</dbReference>
<name>A0AAP5LLQ5_PAEAM</name>
<evidence type="ECO:0000313" key="1">
    <source>
        <dbReference type="EMBL" id="MDR6723622.1"/>
    </source>
</evidence>
<sequence>MKMISLEEAKSLGVETAYHLMDNGEKRFRLINNDGSSYIRTEGSENGSWQNSHYHQLLNEVYVVQQGWIAYAELDEQNRYSLRILEKDDSVMVPPLRPHNIYMSSLAVTHVIKFGGNREIKPDWFASPQLDLLTKHISEIDLLTSKG</sequence>